<comment type="caution">
    <text evidence="2">The sequence shown here is derived from an EMBL/GenBank/DDBJ whole genome shotgun (WGS) entry which is preliminary data.</text>
</comment>
<proteinExistence type="predicted"/>
<organism evidence="2 3">
    <name type="scientific">Senna tora</name>
    <dbReference type="NCBI Taxonomy" id="362788"/>
    <lineage>
        <taxon>Eukaryota</taxon>
        <taxon>Viridiplantae</taxon>
        <taxon>Streptophyta</taxon>
        <taxon>Embryophyta</taxon>
        <taxon>Tracheophyta</taxon>
        <taxon>Spermatophyta</taxon>
        <taxon>Magnoliopsida</taxon>
        <taxon>eudicotyledons</taxon>
        <taxon>Gunneridae</taxon>
        <taxon>Pentapetalae</taxon>
        <taxon>rosids</taxon>
        <taxon>fabids</taxon>
        <taxon>Fabales</taxon>
        <taxon>Fabaceae</taxon>
        <taxon>Caesalpinioideae</taxon>
        <taxon>Cassia clade</taxon>
        <taxon>Senna</taxon>
    </lineage>
</organism>
<accession>A0A834SD10</accession>
<reference evidence="2" key="1">
    <citation type="submission" date="2020-09" db="EMBL/GenBank/DDBJ databases">
        <title>Genome-Enabled Discovery of Anthraquinone Biosynthesis in Senna tora.</title>
        <authorList>
            <person name="Kang S.-H."/>
            <person name="Pandey R.P."/>
            <person name="Lee C.-M."/>
            <person name="Sim J.-S."/>
            <person name="Jeong J.-T."/>
            <person name="Choi B.-S."/>
            <person name="Jung M."/>
            <person name="Ginzburg D."/>
            <person name="Zhao K."/>
            <person name="Won S.Y."/>
            <person name="Oh T.-J."/>
            <person name="Yu Y."/>
            <person name="Kim N.-H."/>
            <person name="Lee O.R."/>
            <person name="Lee T.-H."/>
            <person name="Bashyal P."/>
            <person name="Kim T.-S."/>
            <person name="Lee W.-H."/>
            <person name="Kawkins C."/>
            <person name="Kim C.-K."/>
            <person name="Kim J.S."/>
            <person name="Ahn B.O."/>
            <person name="Rhee S.Y."/>
            <person name="Sohng J.K."/>
        </authorList>
    </citation>
    <scope>NUCLEOTIDE SEQUENCE</scope>
    <source>
        <tissue evidence="2">Leaf</tissue>
    </source>
</reference>
<dbReference type="Proteomes" id="UP000634136">
    <property type="component" value="Unassembled WGS sequence"/>
</dbReference>
<dbReference type="EMBL" id="JAAIUW010000085">
    <property type="protein sequence ID" value="KAF7800952.1"/>
    <property type="molecule type" value="Genomic_DNA"/>
</dbReference>
<sequence length="58" mass="6745">MIESIPTPNEAIETEQQSKLEAETNWRREVIHGGRNVCGDRRQELGTPVKRAWQLAQW</sequence>
<protein>
    <submittedName>
        <fullName evidence="2">Uncharacterized protein</fullName>
    </submittedName>
</protein>
<keyword evidence="3" id="KW-1185">Reference proteome</keyword>
<gene>
    <name evidence="2" type="ORF">G2W53_044553</name>
</gene>
<dbReference type="AlphaFoldDB" id="A0A834SD10"/>
<evidence type="ECO:0000313" key="3">
    <source>
        <dbReference type="Proteomes" id="UP000634136"/>
    </source>
</evidence>
<evidence type="ECO:0000313" key="2">
    <source>
        <dbReference type="EMBL" id="KAF7800952.1"/>
    </source>
</evidence>
<name>A0A834SD10_9FABA</name>
<feature type="region of interest" description="Disordered" evidence="1">
    <location>
        <begin position="1"/>
        <end position="23"/>
    </location>
</feature>
<evidence type="ECO:0000256" key="1">
    <source>
        <dbReference type="SAM" id="MobiDB-lite"/>
    </source>
</evidence>